<proteinExistence type="predicted"/>
<dbReference type="OrthoDB" id="105450at2"/>
<organism evidence="1 2">
    <name type="scientific">Corynebacterium spheniscorum</name>
    <dbReference type="NCBI Taxonomy" id="185761"/>
    <lineage>
        <taxon>Bacteria</taxon>
        <taxon>Bacillati</taxon>
        <taxon>Actinomycetota</taxon>
        <taxon>Actinomycetes</taxon>
        <taxon>Mycobacteriales</taxon>
        <taxon>Corynebacteriaceae</taxon>
        <taxon>Corynebacterium</taxon>
    </lineage>
</organism>
<dbReference type="STRING" id="185761.SAMN05660282_01238"/>
<dbReference type="Proteomes" id="UP000199065">
    <property type="component" value="Unassembled WGS sequence"/>
</dbReference>
<accession>A0A1I2STN2</accession>
<dbReference type="RefSeq" id="WP_092285515.1">
    <property type="nucleotide sequence ID" value="NZ_FOPJ01000006.1"/>
</dbReference>
<dbReference type="AlphaFoldDB" id="A0A1I2STN2"/>
<protein>
    <submittedName>
        <fullName evidence="1">Uncharacterized protein</fullName>
    </submittedName>
</protein>
<evidence type="ECO:0000313" key="2">
    <source>
        <dbReference type="Proteomes" id="UP000199065"/>
    </source>
</evidence>
<evidence type="ECO:0000313" key="1">
    <source>
        <dbReference type="EMBL" id="SFG56008.1"/>
    </source>
</evidence>
<keyword evidence="2" id="KW-1185">Reference proteome</keyword>
<name>A0A1I2STN2_9CORY</name>
<reference evidence="1 2" key="1">
    <citation type="submission" date="2016-10" db="EMBL/GenBank/DDBJ databases">
        <authorList>
            <person name="de Groot N.N."/>
        </authorList>
    </citation>
    <scope>NUCLEOTIDE SEQUENCE [LARGE SCALE GENOMIC DNA]</scope>
    <source>
        <strain>J11</strain>
        <strain evidence="2">PG 39</strain>
    </source>
</reference>
<sequence>MNPRFPTHEHALGLVFYGREKTCAELLEEIAQRAEERSTTVICLATGDFMLPTVDEWLPEHQQQVAKEVRFAEETPATHTPVGWLDNGETVDLAFGFREGSVEPQLLRLLAAIPYPMSVHCGARMRFYGLAPLHAEIVVKELAPRNFIFDENSPFLLPLT</sequence>
<gene>
    <name evidence="1" type="ORF">SAMN05660282_01238</name>
</gene>
<dbReference type="EMBL" id="FOPJ01000006">
    <property type="protein sequence ID" value="SFG56008.1"/>
    <property type="molecule type" value="Genomic_DNA"/>
</dbReference>